<evidence type="ECO:0000313" key="4">
    <source>
        <dbReference type="EMBL" id="RXG88699.1"/>
    </source>
</evidence>
<dbReference type="Proteomes" id="UP000289946">
    <property type="component" value="Unassembled WGS sequence"/>
</dbReference>
<dbReference type="GO" id="GO:0016747">
    <property type="term" value="F:acyltransferase activity, transferring groups other than amino-acyl groups"/>
    <property type="evidence" value="ECO:0007669"/>
    <property type="project" value="InterPro"/>
</dbReference>
<organism evidence="4 7">
    <name type="scientific">Bradyrhizobium zhanjiangense</name>
    <dbReference type="NCBI Taxonomy" id="1325107"/>
    <lineage>
        <taxon>Bacteria</taxon>
        <taxon>Pseudomonadati</taxon>
        <taxon>Pseudomonadota</taxon>
        <taxon>Alphaproteobacteria</taxon>
        <taxon>Hyphomicrobiales</taxon>
        <taxon>Nitrobacteraceae</taxon>
        <taxon>Bradyrhizobium</taxon>
    </lineage>
</organism>
<dbReference type="Gene3D" id="3.40.630.30">
    <property type="match status" value="1"/>
</dbReference>
<dbReference type="EMBL" id="RDRA01000006">
    <property type="protein sequence ID" value="RXG96447.1"/>
    <property type="molecule type" value="Genomic_DNA"/>
</dbReference>
<evidence type="ECO:0000259" key="3">
    <source>
        <dbReference type="PROSITE" id="PS51186"/>
    </source>
</evidence>
<dbReference type="SUPFAM" id="SSF55729">
    <property type="entry name" value="Acyl-CoA N-acyltransferases (Nat)"/>
    <property type="match status" value="1"/>
</dbReference>
<keyword evidence="2" id="KW-0012">Acyltransferase</keyword>
<dbReference type="AlphaFoldDB" id="A0A4Q0QDV9"/>
<evidence type="ECO:0000256" key="1">
    <source>
        <dbReference type="ARBA" id="ARBA00022679"/>
    </source>
</evidence>
<dbReference type="PROSITE" id="PS51186">
    <property type="entry name" value="GNAT"/>
    <property type="match status" value="1"/>
</dbReference>
<evidence type="ECO:0000313" key="7">
    <source>
        <dbReference type="Proteomes" id="UP000290174"/>
    </source>
</evidence>
<keyword evidence="1 4" id="KW-0808">Transferase</keyword>
<dbReference type="RefSeq" id="WP_128939525.1">
    <property type="nucleotide sequence ID" value="NZ_RDRA01000006.1"/>
</dbReference>
<keyword evidence="6" id="KW-1185">Reference proteome</keyword>
<protein>
    <submittedName>
        <fullName evidence="4">GNAT family N-acetyltransferase</fullName>
    </submittedName>
</protein>
<dbReference type="InterPro" id="IPR050832">
    <property type="entry name" value="Bact_Acetyltransf"/>
</dbReference>
<accession>A0A4Q0QDV9</accession>
<sequence length="151" mass="16547">MPVISTRRAEVTDAGTVARFVYALQVELLGRMAPGIEIVTQSAATVLADVSVVAVIACGDNEPVGVMVLNECTAIYAGGKFGEISELYVRPDMRSQGIAPHLIAVALSEGRERGWKRLEVGAPWQPKWKRTLDFYLRNGFEEVGPRLCRMI</sequence>
<dbReference type="EMBL" id="RKMK01000035">
    <property type="protein sequence ID" value="RXG88699.1"/>
    <property type="molecule type" value="Genomic_DNA"/>
</dbReference>
<name>A0A4Q0QDV9_9BRAD</name>
<proteinExistence type="predicted"/>
<dbReference type="Proteomes" id="UP000290174">
    <property type="component" value="Unassembled WGS sequence"/>
</dbReference>
<evidence type="ECO:0000256" key="2">
    <source>
        <dbReference type="ARBA" id="ARBA00023315"/>
    </source>
</evidence>
<dbReference type="PANTHER" id="PTHR43877">
    <property type="entry name" value="AMINOALKYLPHOSPHONATE N-ACETYLTRANSFERASE-RELATED-RELATED"/>
    <property type="match status" value="1"/>
</dbReference>
<dbReference type="Pfam" id="PF00583">
    <property type="entry name" value="Acetyltransf_1"/>
    <property type="match status" value="1"/>
</dbReference>
<comment type="caution">
    <text evidence="4">The sequence shown here is derived from an EMBL/GenBank/DDBJ whole genome shotgun (WGS) entry which is preliminary data.</text>
</comment>
<reference evidence="4 7" key="1">
    <citation type="submission" date="2018-11" db="EMBL/GenBank/DDBJ databases">
        <title>Bradyrhizobium sp. nov., isolated from effective nodules of peanut in China.</title>
        <authorList>
            <person name="Li Y."/>
        </authorList>
    </citation>
    <scope>NUCLEOTIDE SEQUENCE [LARGE SCALE GENOMIC DNA]</scope>
    <source>
        <strain evidence="4 7">CCBAU 51770</strain>
        <strain evidence="5 6">CCBAU 51781</strain>
    </source>
</reference>
<feature type="domain" description="N-acetyltransferase" evidence="3">
    <location>
        <begin position="4"/>
        <end position="151"/>
    </location>
</feature>
<dbReference type="CDD" id="cd04301">
    <property type="entry name" value="NAT_SF"/>
    <property type="match status" value="1"/>
</dbReference>
<evidence type="ECO:0000313" key="5">
    <source>
        <dbReference type="EMBL" id="RXG96447.1"/>
    </source>
</evidence>
<dbReference type="InterPro" id="IPR000182">
    <property type="entry name" value="GNAT_dom"/>
</dbReference>
<gene>
    <name evidence="4" type="ORF">EAS61_28905</name>
    <name evidence="5" type="ORF">EAS62_12550</name>
</gene>
<dbReference type="InterPro" id="IPR016181">
    <property type="entry name" value="Acyl_CoA_acyltransferase"/>
</dbReference>
<evidence type="ECO:0000313" key="6">
    <source>
        <dbReference type="Proteomes" id="UP000289946"/>
    </source>
</evidence>